<dbReference type="EMBL" id="CAJNRE010000087">
    <property type="protein sequence ID" value="CAF1917490.1"/>
    <property type="molecule type" value="Genomic_DNA"/>
</dbReference>
<dbReference type="GO" id="GO:0007033">
    <property type="term" value="P:vacuole organization"/>
    <property type="evidence" value="ECO:0007669"/>
    <property type="project" value="TreeGrafter"/>
</dbReference>
<evidence type="ECO:0000313" key="10">
    <source>
        <dbReference type="Proteomes" id="UP000663842"/>
    </source>
</evidence>
<dbReference type="Proteomes" id="UP000663824">
    <property type="component" value="Unassembled WGS sequence"/>
</dbReference>
<sequence>MNGTVTEFNDVTSFSSTDRYAIVTDPKGIFDDVIGLKEVKEAFSDAIVLPVKFPYLFDGDRKSWTRILLYGPTGTGKSYLAKTIDVGCKSIFVSMSPSNLLSKWLGESEKKVKDLFKRARERQPCILFFDHIDGLCEKHYNTESETSRRIKNEFLVQMRSVGQDNSNVLVFAATNIPWTADTVILQSFDRRIYTPLSDVNERVAMFKTHLGFSNYHSIRDHEWMQLAQKAENYSGTDIDVVCREALVQSIRRLHSAIHFKRVQIPNAYGPQRFWLVCSPLDPDAQELTLNEIKSKELCEPPVTMKNMLTALATHKPIVDKAEIVAYTMFTR</sequence>
<evidence type="ECO:0000256" key="3">
    <source>
        <dbReference type="ARBA" id="ARBA00022840"/>
    </source>
</evidence>
<dbReference type="Proteomes" id="UP000681720">
    <property type="component" value="Unassembled WGS sequence"/>
</dbReference>
<dbReference type="OrthoDB" id="10124424at2759"/>
<dbReference type="SMART" id="SM00382">
    <property type="entry name" value="AAA"/>
    <property type="match status" value="1"/>
</dbReference>
<dbReference type="InterPro" id="IPR003959">
    <property type="entry name" value="ATPase_AAA_core"/>
</dbReference>
<dbReference type="GO" id="GO:0016197">
    <property type="term" value="P:endosomal transport"/>
    <property type="evidence" value="ECO:0007669"/>
    <property type="project" value="TreeGrafter"/>
</dbReference>
<dbReference type="EMBL" id="CAJNOW010010135">
    <property type="protein sequence ID" value="CAF1576671.1"/>
    <property type="molecule type" value="Genomic_DNA"/>
</dbReference>
<dbReference type="Proteomes" id="UP000663842">
    <property type="component" value="Unassembled WGS sequence"/>
</dbReference>
<dbReference type="SUPFAM" id="SSF52540">
    <property type="entry name" value="P-loop containing nucleoside triphosphate hydrolases"/>
    <property type="match status" value="1"/>
</dbReference>
<evidence type="ECO:0000313" key="6">
    <source>
        <dbReference type="EMBL" id="CAF1917490.1"/>
    </source>
</evidence>
<dbReference type="Pfam" id="PF09336">
    <property type="entry name" value="Vps4_C"/>
    <property type="match status" value="1"/>
</dbReference>
<dbReference type="PANTHER" id="PTHR23074:SF83">
    <property type="entry name" value="VACUOLAR PROTEIN SORTING-ASSOCIATED PROTEIN 4A"/>
    <property type="match status" value="1"/>
</dbReference>
<comment type="similarity">
    <text evidence="1">Belongs to the AAA ATPase family.</text>
</comment>
<reference evidence="8" key="1">
    <citation type="submission" date="2021-02" db="EMBL/GenBank/DDBJ databases">
        <authorList>
            <person name="Nowell W R."/>
        </authorList>
    </citation>
    <scope>NUCLEOTIDE SEQUENCE</scope>
</reference>
<organism evidence="8 10">
    <name type="scientific">Rotaria magnacalcarata</name>
    <dbReference type="NCBI Taxonomy" id="392030"/>
    <lineage>
        <taxon>Eukaryota</taxon>
        <taxon>Metazoa</taxon>
        <taxon>Spiralia</taxon>
        <taxon>Gnathifera</taxon>
        <taxon>Rotifera</taxon>
        <taxon>Eurotatoria</taxon>
        <taxon>Bdelloidea</taxon>
        <taxon>Philodinida</taxon>
        <taxon>Philodinidae</taxon>
        <taxon>Rotaria</taxon>
    </lineage>
</organism>
<dbReference type="FunFam" id="1.10.8.60:FF:000015">
    <property type="entry name" value="vacuolar protein sorting-associated protein 4A"/>
    <property type="match status" value="1"/>
</dbReference>
<dbReference type="FunFam" id="3.40.50.300:FF:002588">
    <property type="entry name" value="ATPase, AAA family"/>
    <property type="match status" value="1"/>
</dbReference>
<dbReference type="GO" id="GO:0016887">
    <property type="term" value="F:ATP hydrolysis activity"/>
    <property type="evidence" value="ECO:0007669"/>
    <property type="project" value="InterPro"/>
</dbReference>
<dbReference type="Proteomes" id="UP000663834">
    <property type="component" value="Unassembled WGS sequence"/>
</dbReference>
<dbReference type="InterPro" id="IPR003593">
    <property type="entry name" value="AAA+_ATPase"/>
</dbReference>
<dbReference type="InterPro" id="IPR050304">
    <property type="entry name" value="MT-severing_AAA_ATPase"/>
</dbReference>
<dbReference type="InterPro" id="IPR027417">
    <property type="entry name" value="P-loop_NTPase"/>
</dbReference>
<proteinExistence type="inferred from homology"/>
<evidence type="ECO:0000313" key="7">
    <source>
        <dbReference type="EMBL" id="CAF2197577.1"/>
    </source>
</evidence>
<protein>
    <recommendedName>
        <fullName evidence="4">AAA+ ATPase domain-containing protein</fullName>
    </recommendedName>
</protein>
<name>A0A818XR39_9BILA</name>
<dbReference type="Proteomes" id="UP000663887">
    <property type="component" value="Unassembled WGS sequence"/>
</dbReference>
<evidence type="ECO:0000259" key="4">
    <source>
        <dbReference type="SMART" id="SM00382"/>
    </source>
</evidence>
<evidence type="ECO:0000313" key="8">
    <source>
        <dbReference type="EMBL" id="CAF3740182.1"/>
    </source>
</evidence>
<keyword evidence="2" id="KW-0547">Nucleotide-binding</keyword>
<comment type="caution">
    <text evidence="8">The sequence shown here is derived from an EMBL/GenBank/DDBJ whole genome shotgun (WGS) entry which is preliminary data.</text>
</comment>
<dbReference type="GO" id="GO:0005524">
    <property type="term" value="F:ATP binding"/>
    <property type="evidence" value="ECO:0007669"/>
    <property type="project" value="UniProtKB-KW"/>
</dbReference>
<dbReference type="Pfam" id="PF17862">
    <property type="entry name" value="AAA_lid_3"/>
    <property type="match status" value="1"/>
</dbReference>
<dbReference type="EMBL" id="CAJOBF010000073">
    <property type="protein sequence ID" value="CAF3740182.1"/>
    <property type="molecule type" value="Genomic_DNA"/>
</dbReference>
<dbReference type="Gene3D" id="3.40.50.300">
    <property type="entry name" value="P-loop containing nucleotide triphosphate hydrolases"/>
    <property type="match status" value="1"/>
</dbReference>
<dbReference type="AlphaFoldDB" id="A0A818XR39"/>
<evidence type="ECO:0000256" key="1">
    <source>
        <dbReference type="ARBA" id="ARBA00006914"/>
    </source>
</evidence>
<dbReference type="PANTHER" id="PTHR23074">
    <property type="entry name" value="AAA DOMAIN-CONTAINING"/>
    <property type="match status" value="1"/>
</dbReference>
<accession>A0A818XR39</accession>
<dbReference type="InterPro" id="IPR041569">
    <property type="entry name" value="AAA_lid_3"/>
</dbReference>
<dbReference type="Pfam" id="PF00004">
    <property type="entry name" value="AAA"/>
    <property type="match status" value="1"/>
</dbReference>
<dbReference type="EMBL" id="CAJNRG010016291">
    <property type="protein sequence ID" value="CAF2197577.1"/>
    <property type="molecule type" value="Genomic_DNA"/>
</dbReference>
<dbReference type="Gene3D" id="1.10.8.60">
    <property type="match status" value="1"/>
</dbReference>
<dbReference type="EMBL" id="CAJOBJ010007158">
    <property type="protein sequence ID" value="CAF4079172.1"/>
    <property type="molecule type" value="Genomic_DNA"/>
</dbReference>
<keyword evidence="3" id="KW-0067">ATP-binding</keyword>
<feature type="domain" description="AAA+ ATPase" evidence="4">
    <location>
        <begin position="63"/>
        <end position="198"/>
    </location>
</feature>
<evidence type="ECO:0000313" key="9">
    <source>
        <dbReference type="EMBL" id="CAF4079172.1"/>
    </source>
</evidence>
<evidence type="ECO:0000256" key="2">
    <source>
        <dbReference type="ARBA" id="ARBA00022741"/>
    </source>
</evidence>
<evidence type="ECO:0000313" key="5">
    <source>
        <dbReference type="EMBL" id="CAF1576671.1"/>
    </source>
</evidence>
<dbReference type="InterPro" id="IPR015415">
    <property type="entry name" value="Spast_Vps4_C"/>
</dbReference>
<gene>
    <name evidence="9" type="ORF">GIL414_LOCUS15964</name>
    <name evidence="5" type="ORF">KQP761_LOCUS19726</name>
    <name evidence="6" type="ORF">MBJ925_LOCUS1416</name>
    <name evidence="8" type="ORF">UXM345_LOCUS1378</name>
    <name evidence="7" type="ORF">XDN619_LOCUS32608</name>
</gene>